<evidence type="ECO:0000256" key="1">
    <source>
        <dbReference type="ARBA" id="ARBA00010233"/>
    </source>
</evidence>
<dbReference type="GO" id="GO:0004180">
    <property type="term" value="F:carboxypeptidase activity"/>
    <property type="evidence" value="ECO:0007669"/>
    <property type="project" value="UniProtKB-KW"/>
</dbReference>
<reference evidence="8" key="1">
    <citation type="journal article" date="2020" name="mSystems">
        <title>Genome- and Community-Level Interaction Insights into Carbon Utilization and Element Cycling Functions of Hydrothermarchaeota in Hydrothermal Sediment.</title>
        <authorList>
            <person name="Zhou Z."/>
            <person name="Liu Y."/>
            <person name="Xu W."/>
            <person name="Pan J."/>
            <person name="Luo Z.H."/>
            <person name="Li M."/>
        </authorList>
    </citation>
    <scope>NUCLEOTIDE SEQUENCE [LARGE SCALE GENOMIC DNA]</scope>
    <source>
        <strain evidence="8">HyVt-346</strain>
    </source>
</reference>
<dbReference type="AlphaFoldDB" id="A0A7V1D2G8"/>
<dbReference type="SUPFAM" id="SSF52317">
    <property type="entry name" value="Class I glutamine amidotransferase-like"/>
    <property type="match status" value="1"/>
</dbReference>
<evidence type="ECO:0000256" key="3">
    <source>
        <dbReference type="ARBA" id="ARBA00022670"/>
    </source>
</evidence>
<dbReference type="CDD" id="cd07062">
    <property type="entry name" value="Peptidase_S66_mccF_like"/>
    <property type="match status" value="1"/>
</dbReference>
<dbReference type="InterPro" id="IPR027461">
    <property type="entry name" value="Carboxypeptidase_A_C_sf"/>
</dbReference>
<dbReference type="Gene3D" id="3.40.50.10740">
    <property type="entry name" value="Class I glutamine amidotransferase-like"/>
    <property type="match status" value="1"/>
</dbReference>
<dbReference type="Gene3D" id="3.50.30.60">
    <property type="entry name" value="LD-carboxypeptidase A C-terminal domain-like"/>
    <property type="match status" value="1"/>
</dbReference>
<dbReference type="PANTHER" id="PTHR30237:SF2">
    <property type="entry name" value="MUREIN TETRAPEPTIDE CARBOXYPEPTIDASE"/>
    <property type="match status" value="1"/>
</dbReference>
<keyword evidence="2" id="KW-0121">Carboxypeptidase</keyword>
<keyword evidence="4" id="KW-0378">Hydrolase</keyword>
<evidence type="ECO:0000256" key="5">
    <source>
        <dbReference type="ARBA" id="ARBA00022825"/>
    </source>
</evidence>
<dbReference type="SUPFAM" id="SSF141986">
    <property type="entry name" value="LD-carboxypeptidase A C-terminal domain-like"/>
    <property type="match status" value="1"/>
</dbReference>
<dbReference type="RefSeq" id="WP_304184997.1">
    <property type="nucleotide sequence ID" value="NZ_DRGM01000194.1"/>
</dbReference>
<dbReference type="EMBL" id="DRGM01000194">
    <property type="protein sequence ID" value="HEA18676.1"/>
    <property type="molecule type" value="Genomic_DNA"/>
</dbReference>
<comment type="caution">
    <text evidence="8">The sequence shown here is derived from an EMBL/GenBank/DDBJ whole genome shotgun (WGS) entry which is preliminary data.</text>
</comment>
<evidence type="ECO:0000313" key="8">
    <source>
        <dbReference type="EMBL" id="HEA18676.1"/>
    </source>
</evidence>
<dbReference type="PIRSF" id="PIRSF028757">
    <property type="entry name" value="LD-carboxypeptidase"/>
    <property type="match status" value="1"/>
</dbReference>
<dbReference type="Proteomes" id="UP000886188">
    <property type="component" value="Unassembled WGS sequence"/>
</dbReference>
<feature type="domain" description="LD-carboxypeptidase N-terminal" evidence="6">
    <location>
        <begin position="16"/>
        <end position="131"/>
    </location>
</feature>
<feature type="domain" description="LD-carboxypeptidase C-terminal" evidence="7">
    <location>
        <begin position="207"/>
        <end position="329"/>
    </location>
</feature>
<organism evidence="8">
    <name type="scientific">Pseudoalteromonas prydzensis</name>
    <dbReference type="NCBI Taxonomy" id="182141"/>
    <lineage>
        <taxon>Bacteria</taxon>
        <taxon>Pseudomonadati</taxon>
        <taxon>Pseudomonadota</taxon>
        <taxon>Gammaproteobacteria</taxon>
        <taxon>Alteromonadales</taxon>
        <taxon>Pseudoalteromonadaceae</taxon>
        <taxon>Pseudoalteromonas</taxon>
    </lineage>
</organism>
<comment type="similarity">
    <text evidence="1">Belongs to the peptidase S66 family.</text>
</comment>
<keyword evidence="3" id="KW-0645">Protease</keyword>
<evidence type="ECO:0000256" key="2">
    <source>
        <dbReference type="ARBA" id="ARBA00022645"/>
    </source>
</evidence>
<dbReference type="InterPro" id="IPR029062">
    <property type="entry name" value="Class_I_gatase-like"/>
</dbReference>
<dbReference type="GO" id="GO:0008236">
    <property type="term" value="F:serine-type peptidase activity"/>
    <property type="evidence" value="ECO:0007669"/>
    <property type="project" value="UniProtKB-KW"/>
</dbReference>
<evidence type="ECO:0000259" key="7">
    <source>
        <dbReference type="Pfam" id="PF17676"/>
    </source>
</evidence>
<dbReference type="Pfam" id="PF17676">
    <property type="entry name" value="Peptidase_S66C"/>
    <property type="match status" value="1"/>
</dbReference>
<keyword evidence="5" id="KW-0720">Serine protease</keyword>
<dbReference type="InterPro" id="IPR040921">
    <property type="entry name" value="Peptidase_S66C"/>
</dbReference>
<dbReference type="InterPro" id="IPR027478">
    <property type="entry name" value="LdcA_N"/>
</dbReference>
<dbReference type="PANTHER" id="PTHR30237">
    <property type="entry name" value="MURAMOYLTETRAPEPTIDE CARBOXYPEPTIDASE"/>
    <property type="match status" value="1"/>
</dbReference>
<name>A0A7V1D2G8_9GAMM</name>
<accession>A0A7V1D2G8</accession>
<proteinExistence type="inferred from homology"/>
<dbReference type="InterPro" id="IPR040449">
    <property type="entry name" value="Peptidase_S66_N"/>
</dbReference>
<evidence type="ECO:0000259" key="6">
    <source>
        <dbReference type="Pfam" id="PF02016"/>
    </source>
</evidence>
<dbReference type="GO" id="GO:0006508">
    <property type="term" value="P:proteolysis"/>
    <property type="evidence" value="ECO:0007669"/>
    <property type="project" value="UniProtKB-KW"/>
</dbReference>
<gene>
    <name evidence="8" type="ORF">ENH88_19950</name>
</gene>
<evidence type="ECO:0000256" key="4">
    <source>
        <dbReference type="ARBA" id="ARBA00022801"/>
    </source>
</evidence>
<dbReference type="InterPro" id="IPR003507">
    <property type="entry name" value="S66_fam"/>
</dbReference>
<sequence>MTAITFPDALKNGDKIAICAFSSGVDSAFQPRLERVLSGLTRRGYQVVEGECVRQQSSPAKQRADELMAFLLDDSIAAIMPPWGGELAIEVLPYLDFNAIKQARPKWLVGFSDVSTLACVLTARCGWATLHCTNLMQLHPNEQDTHCLQVFKTLELEAGSEFTQTPAPCYQADAINYGKVPDALFSLTQPSQWRCLNVKDSREVELSGRLFGGCLDTLGLLLPSPFVALDEFKKQFAPHGLVLYLENAELNGNALTRFLIALKLSGIFSDINGLIIGRNGASNNPEQQSDYYQALELSLGECLFPVIIDADIGHVAPNLCLVNGATVKMLATLENSLVYDAQITTSLN</sequence>
<protein>
    <submittedName>
        <fullName evidence="8">LD-carboxypeptidase</fullName>
    </submittedName>
</protein>
<dbReference type="Pfam" id="PF02016">
    <property type="entry name" value="Peptidase_S66"/>
    <property type="match status" value="1"/>
</dbReference>